<dbReference type="GO" id="GO:0006313">
    <property type="term" value="P:DNA transposition"/>
    <property type="evidence" value="ECO:0007669"/>
    <property type="project" value="InterPro"/>
</dbReference>
<feature type="domain" description="Transposase IS200-like" evidence="1">
    <location>
        <begin position="11"/>
        <end position="155"/>
    </location>
</feature>
<proteinExistence type="predicted"/>
<dbReference type="Gene3D" id="3.30.70.1290">
    <property type="entry name" value="Transposase IS200-like"/>
    <property type="match status" value="1"/>
</dbReference>
<dbReference type="Pfam" id="PF01797">
    <property type="entry name" value="Y1_Tnp"/>
    <property type="match status" value="1"/>
</dbReference>
<dbReference type="Proteomes" id="UP000176404">
    <property type="component" value="Unassembled WGS sequence"/>
</dbReference>
<name>A0A1F8B984_9BACT</name>
<accession>A0A1F8B984</accession>
<dbReference type="GO" id="GO:0004803">
    <property type="term" value="F:transposase activity"/>
    <property type="evidence" value="ECO:0007669"/>
    <property type="project" value="InterPro"/>
</dbReference>
<dbReference type="InterPro" id="IPR002686">
    <property type="entry name" value="Transposase_17"/>
</dbReference>
<reference evidence="2 3" key="1">
    <citation type="journal article" date="2016" name="Nat. Commun.">
        <title>Thousands of microbial genomes shed light on interconnected biogeochemical processes in an aquifer system.</title>
        <authorList>
            <person name="Anantharaman K."/>
            <person name="Brown C.T."/>
            <person name="Hug L.A."/>
            <person name="Sharon I."/>
            <person name="Castelle C.J."/>
            <person name="Probst A.J."/>
            <person name="Thomas B.C."/>
            <person name="Singh A."/>
            <person name="Wilkins M.J."/>
            <person name="Karaoz U."/>
            <person name="Brodie E.L."/>
            <person name="Williams K.H."/>
            <person name="Hubbard S.S."/>
            <person name="Banfield J.F."/>
        </authorList>
    </citation>
    <scope>NUCLEOTIDE SEQUENCE [LARGE SCALE GENOMIC DNA]</scope>
</reference>
<dbReference type="InterPro" id="IPR036515">
    <property type="entry name" value="Transposase_17_sf"/>
</dbReference>
<evidence type="ECO:0000259" key="1">
    <source>
        <dbReference type="SMART" id="SM01321"/>
    </source>
</evidence>
<dbReference type="SUPFAM" id="SSF143422">
    <property type="entry name" value="Transposase IS200-like"/>
    <property type="match status" value="1"/>
</dbReference>
<dbReference type="AlphaFoldDB" id="A0A1F8B984"/>
<comment type="caution">
    <text evidence="2">The sequence shown here is derived from an EMBL/GenBank/DDBJ whole genome shotgun (WGS) entry which is preliminary data.</text>
</comment>
<organism evidence="2 3">
    <name type="scientific">Candidatus Woesebacteria bacterium RIFCSPLOWO2_01_FULL_39_10b</name>
    <dbReference type="NCBI Taxonomy" id="1802517"/>
    <lineage>
        <taxon>Bacteria</taxon>
        <taxon>Candidatus Woeseibacteriota</taxon>
    </lineage>
</organism>
<gene>
    <name evidence="2" type="ORF">A2892_01040</name>
</gene>
<evidence type="ECO:0000313" key="2">
    <source>
        <dbReference type="EMBL" id="OGM60614.1"/>
    </source>
</evidence>
<dbReference type="EMBL" id="MGHD01000003">
    <property type="protein sequence ID" value="OGM60614.1"/>
    <property type="molecule type" value="Genomic_DNA"/>
</dbReference>
<protein>
    <recommendedName>
        <fullName evidence="1">Transposase IS200-like domain-containing protein</fullName>
    </recommendedName>
</protein>
<dbReference type="PANTHER" id="PTHR34322:SF2">
    <property type="entry name" value="TRANSPOSASE IS200-LIKE DOMAIN-CONTAINING PROTEIN"/>
    <property type="match status" value="1"/>
</dbReference>
<dbReference type="GO" id="GO:0003677">
    <property type="term" value="F:DNA binding"/>
    <property type="evidence" value="ECO:0007669"/>
    <property type="project" value="InterPro"/>
</dbReference>
<dbReference type="PANTHER" id="PTHR34322">
    <property type="entry name" value="TRANSPOSASE, Y1_TNP DOMAIN-CONTAINING"/>
    <property type="match status" value="1"/>
</dbReference>
<sequence length="227" mass="26989">MPAKNAIKTYVEGGYYHIYNRGVEKRSIFKDQQDYKVFLKYLKESLSYPPKPEDIKTIFTLQGENFKGIPRKPKNFHKEISLMAYCLIPNHFHLLIKQEPKDSIERFLKSLLTRYSMFFNKKYQRIGGLFQGPYKAILITDDNYLLHLSRYIHLNPSEYTDNLTETYSSYADYLGLRKTKWVKPDFILNFFNKEIAPEFKKVNSYKDFVENYNKDPVEILGNLTLED</sequence>
<dbReference type="STRING" id="1802517.A2892_01040"/>
<dbReference type="SMART" id="SM01321">
    <property type="entry name" value="Y1_Tnp"/>
    <property type="match status" value="1"/>
</dbReference>
<evidence type="ECO:0000313" key="3">
    <source>
        <dbReference type="Proteomes" id="UP000176404"/>
    </source>
</evidence>